<dbReference type="GO" id="GO:0071973">
    <property type="term" value="P:bacterial-type flagellum-dependent cell motility"/>
    <property type="evidence" value="ECO:0007669"/>
    <property type="project" value="InterPro"/>
</dbReference>
<keyword evidence="7" id="KW-0969">Cilium</keyword>
<name>A0A327YI94_9BACL</name>
<dbReference type="PANTHER" id="PTHR42792">
    <property type="entry name" value="FLAGELLIN"/>
    <property type="match status" value="1"/>
</dbReference>
<feature type="domain" description="Flagellin N-terminal" evidence="5">
    <location>
        <begin position="4"/>
        <end position="139"/>
    </location>
</feature>
<dbReference type="InterPro" id="IPR013384">
    <property type="entry name" value="Flagell_FlgL"/>
</dbReference>
<dbReference type="EMBL" id="QLMH01000005">
    <property type="protein sequence ID" value="RAK19926.1"/>
    <property type="molecule type" value="Genomic_DNA"/>
</dbReference>
<evidence type="ECO:0000256" key="1">
    <source>
        <dbReference type="ARBA" id="ARBA00004365"/>
    </source>
</evidence>
<keyword evidence="4" id="KW-0175">Coiled coil</keyword>
<protein>
    <submittedName>
        <fullName evidence="7">Flagellar hook-associated protein 3 FlgL</fullName>
    </submittedName>
</protein>
<evidence type="ECO:0000256" key="2">
    <source>
        <dbReference type="ARBA" id="ARBA00005709"/>
    </source>
</evidence>
<dbReference type="PANTHER" id="PTHR42792:SF1">
    <property type="entry name" value="FLAGELLAR HOOK-ASSOCIATED PROTEIN 3"/>
    <property type="match status" value="1"/>
</dbReference>
<keyword evidence="3" id="KW-0975">Bacterial flagellum</keyword>
<dbReference type="NCBIfam" id="TIGR02550">
    <property type="entry name" value="flagell_flgL"/>
    <property type="match status" value="1"/>
</dbReference>
<evidence type="ECO:0000256" key="3">
    <source>
        <dbReference type="ARBA" id="ARBA00023143"/>
    </source>
</evidence>
<dbReference type="OrthoDB" id="9758307at2"/>
<reference evidence="7 8" key="1">
    <citation type="submission" date="2018-06" db="EMBL/GenBank/DDBJ databases">
        <title>Genomic Encyclopedia of Type Strains, Phase III (KMG-III): the genomes of soil and plant-associated and newly described type strains.</title>
        <authorList>
            <person name="Whitman W."/>
        </authorList>
    </citation>
    <scope>NUCLEOTIDE SEQUENCE [LARGE SCALE GENOMIC DNA]</scope>
    <source>
        <strain evidence="7 8">CGMCC 1.8979</strain>
    </source>
</reference>
<evidence type="ECO:0000313" key="8">
    <source>
        <dbReference type="Proteomes" id="UP000248555"/>
    </source>
</evidence>
<dbReference type="InterPro" id="IPR001492">
    <property type="entry name" value="Flagellin"/>
</dbReference>
<dbReference type="InterPro" id="IPR046358">
    <property type="entry name" value="Flagellin_C"/>
</dbReference>
<sequence length="294" mass="33112">MRITQSMLTNNSLRNISQSYGRLDKYQEQLSTGKKIQRPSDDPVVAMKGMHYRSSLTEIEQYQRNLSEVYTWMENSEAALEHTTKVLQRARELVVQAKNGTLTPEDKQAIAREIEQLKKDLVQAANTKVAGKYIFNGTNIAQAPVTEQNSPNAPIVQNNNDDFLVEVAKGVKLKANINPRNVFSQELFDTLQQIENTLNDVASGDLDSLLKNLDDHLNSALAERAELGARYNRLELIEQRLAEQQVIAKRMISDNEDADIEKVITDLKAQESVHRAALAVGARVIQPTLLDFLR</sequence>
<evidence type="ECO:0000313" key="7">
    <source>
        <dbReference type="EMBL" id="RAK19926.1"/>
    </source>
</evidence>
<feature type="domain" description="Flagellin C-terminal" evidence="6">
    <location>
        <begin position="210"/>
        <end position="293"/>
    </location>
</feature>
<dbReference type="Gene3D" id="1.20.1330.10">
    <property type="entry name" value="f41 fragment of flagellin, N-terminal domain"/>
    <property type="match status" value="1"/>
</dbReference>
<dbReference type="GO" id="GO:0009424">
    <property type="term" value="C:bacterial-type flagellum hook"/>
    <property type="evidence" value="ECO:0007669"/>
    <property type="project" value="InterPro"/>
</dbReference>
<keyword evidence="7" id="KW-0966">Cell projection</keyword>
<dbReference type="Proteomes" id="UP000248555">
    <property type="component" value="Unassembled WGS sequence"/>
</dbReference>
<dbReference type="AlphaFoldDB" id="A0A327YI94"/>
<keyword evidence="8" id="KW-1185">Reference proteome</keyword>
<comment type="subcellular location">
    <subcellularLocation>
        <location evidence="1">Bacterial flagellum</location>
    </subcellularLocation>
</comment>
<evidence type="ECO:0000256" key="4">
    <source>
        <dbReference type="SAM" id="Coils"/>
    </source>
</evidence>
<dbReference type="Pfam" id="PF00669">
    <property type="entry name" value="Flagellin_N"/>
    <property type="match status" value="1"/>
</dbReference>
<dbReference type="SUPFAM" id="SSF64518">
    <property type="entry name" value="Phase 1 flagellin"/>
    <property type="match status" value="1"/>
</dbReference>
<dbReference type="RefSeq" id="WP_111644968.1">
    <property type="nucleotide sequence ID" value="NZ_QLMH01000005.1"/>
</dbReference>
<proteinExistence type="inferred from homology"/>
<comment type="similarity">
    <text evidence="2">Belongs to the bacterial flagellin family.</text>
</comment>
<feature type="coiled-coil region" evidence="4">
    <location>
        <begin position="73"/>
        <end position="127"/>
    </location>
</feature>
<evidence type="ECO:0000259" key="6">
    <source>
        <dbReference type="Pfam" id="PF00700"/>
    </source>
</evidence>
<evidence type="ECO:0000259" key="5">
    <source>
        <dbReference type="Pfam" id="PF00669"/>
    </source>
</evidence>
<gene>
    <name evidence="7" type="ORF">B0I26_105108</name>
</gene>
<comment type="caution">
    <text evidence="7">The sequence shown here is derived from an EMBL/GenBank/DDBJ whole genome shotgun (WGS) entry which is preliminary data.</text>
</comment>
<dbReference type="GO" id="GO:0005198">
    <property type="term" value="F:structural molecule activity"/>
    <property type="evidence" value="ECO:0007669"/>
    <property type="project" value="InterPro"/>
</dbReference>
<dbReference type="Pfam" id="PF00700">
    <property type="entry name" value="Flagellin_C"/>
    <property type="match status" value="1"/>
</dbReference>
<dbReference type="InterPro" id="IPR001029">
    <property type="entry name" value="Flagellin_N"/>
</dbReference>
<organism evidence="7 8">
    <name type="scientific">Paranoxybacillus vitaminiphilus</name>
    <dbReference type="NCBI Taxonomy" id="581036"/>
    <lineage>
        <taxon>Bacteria</taxon>
        <taxon>Bacillati</taxon>
        <taxon>Bacillota</taxon>
        <taxon>Bacilli</taxon>
        <taxon>Bacillales</taxon>
        <taxon>Anoxybacillaceae</taxon>
        <taxon>Paranoxybacillus</taxon>
    </lineage>
</organism>
<accession>A0A327YI94</accession>
<keyword evidence="7" id="KW-0282">Flagellum</keyword>